<evidence type="ECO:0000256" key="8">
    <source>
        <dbReference type="ARBA" id="ARBA00059868"/>
    </source>
</evidence>
<dbReference type="GO" id="GO:0000156">
    <property type="term" value="F:phosphorelay response regulator activity"/>
    <property type="evidence" value="ECO:0007669"/>
    <property type="project" value="InterPro"/>
</dbReference>
<dbReference type="GO" id="GO:0043565">
    <property type="term" value="F:sequence-specific DNA binding"/>
    <property type="evidence" value="ECO:0007669"/>
    <property type="project" value="InterPro"/>
</dbReference>
<dbReference type="Gene3D" id="3.40.50.2300">
    <property type="match status" value="1"/>
</dbReference>
<dbReference type="InterPro" id="IPR000232">
    <property type="entry name" value="HSF_DNA-bd"/>
</dbReference>
<evidence type="ECO:0000256" key="9">
    <source>
        <dbReference type="ARBA" id="ARBA00062447"/>
    </source>
</evidence>
<dbReference type="Pfam" id="PF00072">
    <property type="entry name" value="Response_reg"/>
    <property type="match status" value="1"/>
</dbReference>
<feature type="modified residue" description="4-aspartylphosphate" evidence="11">
    <location>
        <position position="322"/>
    </location>
</feature>
<keyword evidence="4 10" id="KW-0805">Transcription regulation</keyword>
<dbReference type="Pfam" id="PF00447">
    <property type="entry name" value="HSF_DNA-bind"/>
    <property type="match status" value="1"/>
</dbReference>
<dbReference type="FunFam" id="1.10.10.10:FF:000027">
    <property type="entry name" value="Heat shock transcription factor 1"/>
    <property type="match status" value="1"/>
</dbReference>
<gene>
    <name evidence="14" type="ORF">AWRI3580_g202</name>
</gene>
<dbReference type="PANTHER" id="PTHR45339:SF1">
    <property type="entry name" value="HYBRID SIGNAL TRANSDUCTION HISTIDINE KINASE J"/>
    <property type="match status" value="1"/>
</dbReference>
<dbReference type="Proteomes" id="UP000095358">
    <property type="component" value="Unassembled WGS sequence"/>
</dbReference>
<proteinExistence type="predicted"/>
<dbReference type="InterPro" id="IPR001789">
    <property type="entry name" value="Sig_transdc_resp-reg_receiver"/>
</dbReference>
<dbReference type="InterPro" id="IPR036388">
    <property type="entry name" value="WH-like_DNA-bd_sf"/>
</dbReference>
<dbReference type="PRINTS" id="PR00056">
    <property type="entry name" value="HSFDOMAIN"/>
</dbReference>
<dbReference type="VEuPathDB" id="FungiDB:AWRI3580_g202"/>
<protein>
    <recommendedName>
        <fullName evidence="10">Transcription factor</fullName>
    </recommendedName>
</protein>
<accession>A0A1E5S0L5</accession>
<evidence type="ECO:0000256" key="6">
    <source>
        <dbReference type="ARBA" id="ARBA00023163"/>
    </source>
</evidence>
<keyword evidence="15" id="KW-1185">Reference proteome</keyword>
<evidence type="ECO:0000259" key="13">
    <source>
        <dbReference type="PROSITE" id="PS50110"/>
    </source>
</evidence>
<evidence type="ECO:0000256" key="3">
    <source>
        <dbReference type="ARBA" id="ARBA00023012"/>
    </source>
</evidence>
<dbReference type="GO" id="GO:0032993">
    <property type="term" value="C:protein-DNA complex"/>
    <property type="evidence" value="ECO:0007669"/>
    <property type="project" value="UniProtKB-ARBA"/>
</dbReference>
<dbReference type="STRING" id="29833.A0A1E5S0L5"/>
<comment type="function">
    <text evidence="8">DNA-binding transcription factor that specifically binds heat shock promoter elements (HSE) and activates transcription.</text>
</comment>
<dbReference type="EMBL" id="LPNN01000001">
    <property type="protein sequence ID" value="OEJ92741.1"/>
    <property type="molecule type" value="Genomic_DNA"/>
</dbReference>
<evidence type="ECO:0000256" key="12">
    <source>
        <dbReference type="SAM" id="MobiDB-lite"/>
    </source>
</evidence>
<comment type="caution">
    <text evidence="14">The sequence shown here is derived from an EMBL/GenBank/DDBJ whole genome shotgun (WGS) entry which is preliminary data.</text>
</comment>
<dbReference type="SUPFAM" id="SSF46785">
    <property type="entry name" value="Winged helix' DNA-binding domain"/>
    <property type="match status" value="1"/>
</dbReference>
<dbReference type="PANTHER" id="PTHR45339">
    <property type="entry name" value="HYBRID SIGNAL TRANSDUCTION HISTIDINE KINASE J"/>
    <property type="match status" value="1"/>
</dbReference>
<evidence type="ECO:0000256" key="1">
    <source>
        <dbReference type="ARBA" id="ARBA00004123"/>
    </source>
</evidence>
<evidence type="ECO:0000256" key="5">
    <source>
        <dbReference type="ARBA" id="ARBA00023125"/>
    </source>
</evidence>
<keyword evidence="6 10" id="KW-0804">Transcription</keyword>
<dbReference type="SMART" id="SM00415">
    <property type="entry name" value="HSF"/>
    <property type="match status" value="1"/>
</dbReference>
<dbReference type="SUPFAM" id="SSF52172">
    <property type="entry name" value="CheY-like"/>
    <property type="match status" value="1"/>
</dbReference>
<dbReference type="PIRSF" id="PIRSF002595">
    <property type="entry name" value="RR_SKN7"/>
    <property type="match status" value="1"/>
</dbReference>
<comment type="subcellular location">
    <subcellularLocation>
        <location evidence="1 10">Nucleus</location>
    </subcellularLocation>
</comment>
<evidence type="ECO:0000256" key="4">
    <source>
        <dbReference type="ARBA" id="ARBA00023015"/>
    </source>
</evidence>
<organism evidence="14 15">
    <name type="scientific">Hanseniaspora uvarum</name>
    <name type="common">Yeast</name>
    <name type="synonym">Kloeckera apiculata</name>
    <dbReference type="NCBI Taxonomy" id="29833"/>
    <lineage>
        <taxon>Eukaryota</taxon>
        <taxon>Fungi</taxon>
        <taxon>Dikarya</taxon>
        <taxon>Ascomycota</taxon>
        <taxon>Saccharomycotina</taxon>
        <taxon>Saccharomycetes</taxon>
        <taxon>Saccharomycodales</taxon>
        <taxon>Saccharomycodaceae</taxon>
        <taxon>Hanseniaspora</taxon>
    </lineage>
</organism>
<evidence type="ECO:0000313" key="14">
    <source>
        <dbReference type="EMBL" id="OEJ92741.1"/>
    </source>
</evidence>
<dbReference type="GO" id="GO:0006357">
    <property type="term" value="P:regulation of transcription by RNA polymerase II"/>
    <property type="evidence" value="ECO:0007669"/>
    <property type="project" value="UniProtKB-UniRule"/>
</dbReference>
<dbReference type="InterPro" id="IPR014402">
    <property type="entry name" value="Sig_transdc_resp-reg_Skn7"/>
</dbReference>
<dbReference type="SMART" id="SM00448">
    <property type="entry name" value="REC"/>
    <property type="match status" value="1"/>
</dbReference>
<dbReference type="PROSITE" id="PS50110">
    <property type="entry name" value="RESPONSE_REGULATORY"/>
    <property type="match status" value="1"/>
</dbReference>
<dbReference type="AlphaFoldDB" id="A0A1E5S0L5"/>
<evidence type="ECO:0000256" key="7">
    <source>
        <dbReference type="ARBA" id="ARBA00023242"/>
    </source>
</evidence>
<dbReference type="InterPro" id="IPR036390">
    <property type="entry name" value="WH_DNA-bd_sf"/>
</dbReference>
<keyword evidence="2 11" id="KW-0597">Phosphoprotein</keyword>
<evidence type="ECO:0000256" key="11">
    <source>
        <dbReference type="PROSITE-ProRule" id="PRU00169"/>
    </source>
</evidence>
<evidence type="ECO:0000313" key="15">
    <source>
        <dbReference type="Proteomes" id="UP000095358"/>
    </source>
</evidence>
<name>A0A1E5S0L5_HANUV</name>
<dbReference type="InterPro" id="IPR011006">
    <property type="entry name" value="CheY-like_superfamily"/>
</dbReference>
<dbReference type="OrthoDB" id="3970530at2759"/>
<feature type="region of interest" description="Disordered" evidence="12">
    <location>
        <begin position="1"/>
        <end position="27"/>
    </location>
</feature>
<dbReference type="GO" id="GO:0006950">
    <property type="term" value="P:response to stress"/>
    <property type="evidence" value="ECO:0007669"/>
    <property type="project" value="UniProtKB-ARBA"/>
</dbReference>
<keyword evidence="5 10" id="KW-0238">DNA-binding</keyword>
<sequence>MNLDDDGKITKKRGRKKSSTNILAKPNSTPKTFVHKLYNEIENNENNEFLIIWNSYDADKSFIITDINNFTSQVLPRLFKHCNYASFVRQLNKYGFNKVKQTDLDPSLLEDQKCNPTSNQSNINVFRNDFFQKDRLDLLPNIKRQENAHNSELSKDLTSILQKTFINIKNDHSLVHDDDSNTFNNNDFVLQSDSEIMNKIIIKVLKLEKLFQDQFQKQQNKIDFLVHEVNTLKKFVGADYDPIQQPISKNNSIVDINDNTDQKLSLLPGFHILLCEDDEICIQICKKFLEKMDCNITVVNDGISCIQKLKESPNKFDLILMDIIIPQLDGTTATAVIRSMNSSVPIIAMTGNVHEEDLLQYLQNGMTDVLAKPFNRRDLQEMLIRYLADKVPSMSNN</sequence>
<keyword evidence="7 10" id="KW-0539">Nucleus</keyword>
<evidence type="ECO:0000256" key="10">
    <source>
        <dbReference type="PIRNR" id="PIRNR002595"/>
    </source>
</evidence>
<dbReference type="GO" id="GO:0005634">
    <property type="term" value="C:nucleus"/>
    <property type="evidence" value="ECO:0007669"/>
    <property type="project" value="UniProtKB-SubCell"/>
</dbReference>
<dbReference type="GO" id="GO:0003700">
    <property type="term" value="F:DNA-binding transcription factor activity"/>
    <property type="evidence" value="ECO:0007669"/>
    <property type="project" value="UniProtKB-UniRule"/>
</dbReference>
<feature type="domain" description="Response regulatory" evidence="13">
    <location>
        <begin position="271"/>
        <end position="387"/>
    </location>
</feature>
<keyword evidence="3" id="KW-0902">Two-component regulatory system</keyword>
<dbReference type="CDD" id="cd17546">
    <property type="entry name" value="REC_hyHK_CKI1_RcsC-like"/>
    <property type="match status" value="1"/>
</dbReference>
<evidence type="ECO:0000256" key="2">
    <source>
        <dbReference type="ARBA" id="ARBA00022553"/>
    </source>
</evidence>
<dbReference type="Gene3D" id="1.10.10.10">
    <property type="entry name" value="Winged helix-like DNA-binding domain superfamily/Winged helix DNA-binding domain"/>
    <property type="match status" value="1"/>
</dbReference>
<comment type="subunit">
    <text evidence="9">Homotrimer. Homotrimerization increases the affinity of HSF1 to DNA.</text>
</comment>
<reference evidence="15" key="1">
    <citation type="journal article" date="2016" name="Genome Announc.">
        <title>Genome sequences of three species of Hanseniaspora isolated from spontaneous wine fermentations.</title>
        <authorList>
            <person name="Sternes P.R."/>
            <person name="Lee D."/>
            <person name="Kutyna D.R."/>
            <person name="Borneman A.R."/>
        </authorList>
    </citation>
    <scope>NUCLEOTIDE SEQUENCE [LARGE SCALE GENOMIC DNA]</scope>
    <source>
        <strain evidence="15">AWRI3580</strain>
    </source>
</reference>